<protein>
    <submittedName>
        <fullName evidence="2">Uncharacterized protein</fullName>
    </submittedName>
</protein>
<dbReference type="Proteomes" id="UP001066276">
    <property type="component" value="Chromosome 6"/>
</dbReference>
<organism evidence="2 3">
    <name type="scientific">Pleurodeles waltl</name>
    <name type="common">Iberian ribbed newt</name>
    <dbReference type="NCBI Taxonomy" id="8319"/>
    <lineage>
        <taxon>Eukaryota</taxon>
        <taxon>Metazoa</taxon>
        <taxon>Chordata</taxon>
        <taxon>Craniata</taxon>
        <taxon>Vertebrata</taxon>
        <taxon>Euteleostomi</taxon>
        <taxon>Amphibia</taxon>
        <taxon>Batrachia</taxon>
        <taxon>Caudata</taxon>
        <taxon>Salamandroidea</taxon>
        <taxon>Salamandridae</taxon>
        <taxon>Pleurodelinae</taxon>
        <taxon>Pleurodeles</taxon>
    </lineage>
</organism>
<feature type="region of interest" description="Disordered" evidence="1">
    <location>
        <begin position="123"/>
        <end position="142"/>
    </location>
</feature>
<evidence type="ECO:0000256" key="1">
    <source>
        <dbReference type="SAM" id="MobiDB-lite"/>
    </source>
</evidence>
<gene>
    <name evidence="2" type="ORF">NDU88_002675</name>
</gene>
<dbReference type="EMBL" id="JANPWB010000010">
    <property type="protein sequence ID" value="KAJ1136258.1"/>
    <property type="molecule type" value="Genomic_DNA"/>
</dbReference>
<evidence type="ECO:0000313" key="2">
    <source>
        <dbReference type="EMBL" id="KAJ1136258.1"/>
    </source>
</evidence>
<accession>A0AAV7QDD2</accession>
<keyword evidence="3" id="KW-1185">Reference proteome</keyword>
<comment type="caution">
    <text evidence="2">The sequence shown here is derived from an EMBL/GenBank/DDBJ whole genome shotgun (WGS) entry which is preliminary data.</text>
</comment>
<evidence type="ECO:0000313" key="3">
    <source>
        <dbReference type="Proteomes" id="UP001066276"/>
    </source>
</evidence>
<name>A0AAV7QDD2_PLEWA</name>
<dbReference type="AlphaFoldDB" id="A0AAV7QDD2"/>
<reference evidence="2" key="1">
    <citation type="journal article" date="2022" name="bioRxiv">
        <title>Sequencing and chromosome-scale assembly of the giantPleurodeles waltlgenome.</title>
        <authorList>
            <person name="Brown T."/>
            <person name="Elewa A."/>
            <person name="Iarovenko S."/>
            <person name="Subramanian E."/>
            <person name="Araus A.J."/>
            <person name="Petzold A."/>
            <person name="Susuki M."/>
            <person name="Suzuki K.-i.T."/>
            <person name="Hayashi T."/>
            <person name="Toyoda A."/>
            <person name="Oliveira C."/>
            <person name="Osipova E."/>
            <person name="Leigh N.D."/>
            <person name="Simon A."/>
            <person name="Yun M.H."/>
        </authorList>
    </citation>
    <scope>NUCLEOTIDE SEQUENCE</scope>
    <source>
        <strain evidence="2">20211129_DDA</strain>
        <tissue evidence="2">Liver</tissue>
    </source>
</reference>
<feature type="region of interest" description="Disordered" evidence="1">
    <location>
        <begin position="18"/>
        <end position="94"/>
    </location>
</feature>
<proteinExistence type="predicted"/>
<sequence>MALGVCDGLARCGRSVNTTCAGAGGTNPAQKDVTANPRELPASKEEPGGLRGRRGQMKRQTAERRGAAEVAGVRENGYSKGDRNQEPGGKCPNIFAVSSRRRRGTAKLPATLHSGASWNRLRETRVVGRGEEEDASGKGTKD</sequence>